<proteinExistence type="predicted"/>
<reference evidence="3" key="1">
    <citation type="submission" date="2025-08" db="UniProtKB">
        <authorList>
            <consortium name="RefSeq"/>
        </authorList>
    </citation>
    <scope>IDENTIFICATION</scope>
    <source>
        <tissue evidence="3">Muscle</tissue>
    </source>
</reference>
<feature type="non-terminal residue" evidence="3">
    <location>
        <position position="240"/>
    </location>
</feature>
<dbReference type="PANTHER" id="PTHR11161:SF0">
    <property type="entry name" value="O-ACYLTRANSFERASE LIKE PROTEIN"/>
    <property type="match status" value="1"/>
</dbReference>
<dbReference type="PANTHER" id="PTHR11161">
    <property type="entry name" value="O-ACYLTRANSFERASE"/>
    <property type="match status" value="1"/>
</dbReference>
<dbReference type="GeneID" id="111083320"/>
<protein>
    <submittedName>
        <fullName evidence="3">Uncharacterized protein LOC111083320</fullName>
    </submittedName>
</protein>
<gene>
    <name evidence="3" type="primary">LOC111083320</name>
</gene>
<organism evidence="2 3">
    <name type="scientific">Limulus polyphemus</name>
    <name type="common">Atlantic horseshoe crab</name>
    <dbReference type="NCBI Taxonomy" id="6850"/>
    <lineage>
        <taxon>Eukaryota</taxon>
        <taxon>Metazoa</taxon>
        <taxon>Ecdysozoa</taxon>
        <taxon>Arthropoda</taxon>
        <taxon>Chelicerata</taxon>
        <taxon>Merostomata</taxon>
        <taxon>Xiphosura</taxon>
        <taxon>Limulidae</taxon>
        <taxon>Limulus</taxon>
    </lineage>
</organism>
<dbReference type="InterPro" id="IPR006621">
    <property type="entry name" value="Nose-resist-to-fluoxetine_N"/>
</dbReference>
<sequence>MTFFHLTQRGDLRAMADSRAWILFLSTSVLCYLTVSVHSADDSYPVQKEMFEGFLKNLAEKQPKWRKLINSIPEIHGTILALENTHNAAYKNLMEVGNDDKIDVQLSKMKRNSEVLSLDIKNSSVVSNCQRDLTLVFSSAEDKLGDWQTQMIDSSGKLQSGIFRGALVWPGKFRQCVNVKIPDRQLDNDTLSFKSQYNMVATVVVLHDGRYLYLSMGICTPDSCTTEELKNTLSMGNLII</sequence>
<keyword evidence="2" id="KW-1185">Reference proteome</keyword>
<evidence type="ECO:0000259" key="1">
    <source>
        <dbReference type="Pfam" id="PF20146"/>
    </source>
</evidence>
<evidence type="ECO:0000313" key="3">
    <source>
        <dbReference type="RefSeq" id="XP_022235495.1"/>
    </source>
</evidence>
<dbReference type="Pfam" id="PF20146">
    <property type="entry name" value="NRF"/>
    <property type="match status" value="1"/>
</dbReference>
<evidence type="ECO:0000313" key="2">
    <source>
        <dbReference type="Proteomes" id="UP000694941"/>
    </source>
</evidence>
<accession>A0ABM1RVU0</accession>
<name>A0ABM1RVU0_LIMPO</name>
<dbReference type="RefSeq" id="XP_022235495.1">
    <property type="nucleotide sequence ID" value="XM_022379787.1"/>
</dbReference>
<dbReference type="Proteomes" id="UP000694941">
    <property type="component" value="Unplaced"/>
</dbReference>
<dbReference type="InterPro" id="IPR052728">
    <property type="entry name" value="O2_lipid_transport_reg"/>
</dbReference>
<feature type="domain" description="Nose resistant-to-fluoxetine protein N-terminal" evidence="1">
    <location>
        <begin position="129"/>
        <end position="232"/>
    </location>
</feature>